<dbReference type="SUPFAM" id="SSF51905">
    <property type="entry name" value="FAD/NAD(P)-binding domain"/>
    <property type="match status" value="1"/>
</dbReference>
<gene>
    <name evidence="1" type="ORF">S12H4_59230</name>
</gene>
<accession>X1VT05</accession>
<organism evidence="1">
    <name type="scientific">marine sediment metagenome</name>
    <dbReference type="NCBI Taxonomy" id="412755"/>
    <lineage>
        <taxon>unclassified sequences</taxon>
        <taxon>metagenomes</taxon>
        <taxon>ecological metagenomes</taxon>
    </lineage>
</organism>
<dbReference type="AlphaFoldDB" id="X1VT05"/>
<evidence type="ECO:0000313" key="1">
    <source>
        <dbReference type="EMBL" id="GAJ23982.1"/>
    </source>
</evidence>
<feature type="non-terminal residue" evidence="1">
    <location>
        <position position="166"/>
    </location>
</feature>
<protein>
    <submittedName>
        <fullName evidence="1">Uncharacterized protein</fullName>
    </submittedName>
</protein>
<sequence>KSCKKEKPCDLISGFGGCSLLSGGKISNFPAGSKLANILGSTDLTKIKLLEAFGLFNNYLHLQKSNITINDIKSARELFEKLGFKYRYYDAYVYNQEKLQRAYHKIFQQLKSIGLSLLLNTELVDIFREENGFKLMARQGDLNFTIFTEYLVLGVGRLGRNMLRPL</sequence>
<dbReference type="EMBL" id="BARW01038644">
    <property type="protein sequence ID" value="GAJ23982.1"/>
    <property type="molecule type" value="Genomic_DNA"/>
</dbReference>
<feature type="non-terminal residue" evidence="1">
    <location>
        <position position="1"/>
    </location>
</feature>
<proteinExistence type="predicted"/>
<reference evidence="1" key="1">
    <citation type="journal article" date="2014" name="Front. Microbiol.">
        <title>High frequency of phylogenetically diverse reductive dehalogenase-homologous genes in deep subseafloor sedimentary metagenomes.</title>
        <authorList>
            <person name="Kawai M."/>
            <person name="Futagami T."/>
            <person name="Toyoda A."/>
            <person name="Takaki Y."/>
            <person name="Nishi S."/>
            <person name="Hori S."/>
            <person name="Arai W."/>
            <person name="Tsubouchi T."/>
            <person name="Morono Y."/>
            <person name="Uchiyama I."/>
            <person name="Ito T."/>
            <person name="Fujiyama A."/>
            <person name="Inagaki F."/>
            <person name="Takami H."/>
        </authorList>
    </citation>
    <scope>NUCLEOTIDE SEQUENCE</scope>
    <source>
        <strain evidence="1">Expedition CK06-06</strain>
    </source>
</reference>
<dbReference type="InterPro" id="IPR036188">
    <property type="entry name" value="FAD/NAD-bd_sf"/>
</dbReference>
<name>X1VT05_9ZZZZ</name>
<comment type="caution">
    <text evidence="1">The sequence shown here is derived from an EMBL/GenBank/DDBJ whole genome shotgun (WGS) entry which is preliminary data.</text>
</comment>